<evidence type="ECO:0000313" key="1">
    <source>
        <dbReference type="EMBL" id="EDO52292.1"/>
    </source>
</evidence>
<dbReference type="EMBL" id="AAYH02000048">
    <property type="protein sequence ID" value="EDO52292.1"/>
    <property type="molecule type" value="Genomic_DNA"/>
</dbReference>
<dbReference type="AlphaFoldDB" id="A0ABC9N6L2"/>
<protein>
    <submittedName>
        <fullName evidence="1">Uncharacterized protein</fullName>
    </submittedName>
</protein>
<keyword evidence="2" id="KW-1185">Reference proteome</keyword>
<organism evidence="1 2">
    <name type="scientific">Bacteroides uniformis (strain ATCC 8492 / DSM 6597 / CCUG 4942 / CIP 103695 / JCM 5828 / KCTC 5204 / NCTC 13054 / VPI 0061)</name>
    <dbReference type="NCBI Taxonomy" id="411479"/>
    <lineage>
        <taxon>Bacteria</taxon>
        <taxon>Pseudomonadati</taxon>
        <taxon>Bacteroidota</taxon>
        <taxon>Bacteroidia</taxon>
        <taxon>Bacteroidales</taxon>
        <taxon>Bacteroidaceae</taxon>
        <taxon>Bacteroides</taxon>
    </lineage>
</organism>
<evidence type="ECO:0000313" key="2">
    <source>
        <dbReference type="Proteomes" id="UP000004110"/>
    </source>
</evidence>
<comment type="caution">
    <text evidence="1">The sequence shown here is derived from an EMBL/GenBank/DDBJ whole genome shotgun (WGS) entry which is preliminary data.</text>
</comment>
<accession>A0ABC9N6L2</accession>
<gene>
    <name evidence="1" type="ORF">BACUNI_03905</name>
</gene>
<reference evidence="1" key="1">
    <citation type="submission" date="2007-06" db="EMBL/GenBank/DDBJ databases">
        <authorList>
            <person name="Fulton L."/>
            <person name="Clifton S."/>
            <person name="Fulton B."/>
            <person name="Xu J."/>
            <person name="Minx P."/>
            <person name="Pepin K.H."/>
            <person name="Johnson M."/>
            <person name="Thiruvilangam P."/>
            <person name="Bhonagiri V."/>
            <person name="Nash W.E."/>
            <person name="Mardis E.R."/>
            <person name="Wilson R.K."/>
        </authorList>
    </citation>
    <scope>NUCLEOTIDE SEQUENCE [LARGE SCALE GENOMIC DNA]</scope>
    <source>
        <strain evidence="1">ATCC 8492</strain>
    </source>
</reference>
<reference evidence="1" key="2">
    <citation type="submission" date="2013-11" db="EMBL/GenBank/DDBJ databases">
        <title>Draft genome sequence of Bacteroides uniformis (ATCC 8492).</title>
        <authorList>
            <person name="Sudarsanam P."/>
            <person name="Ley R."/>
            <person name="Guruge J."/>
            <person name="Turnbaugh P.J."/>
            <person name="Mahowald M."/>
            <person name="Liep D."/>
            <person name="Gordon J."/>
        </authorList>
    </citation>
    <scope>NUCLEOTIDE SEQUENCE</scope>
    <source>
        <strain evidence="1">ATCC 8492</strain>
    </source>
</reference>
<sequence>MFTIMEQSVRPNETHCSTRRNKPFCVLKQAVILGETKRKLSFPVFS</sequence>
<proteinExistence type="predicted"/>
<dbReference type="Proteomes" id="UP000004110">
    <property type="component" value="Unassembled WGS sequence"/>
</dbReference>
<name>A0ABC9N6L2_BACUC</name>